<dbReference type="EMBL" id="JAWLNX010000016">
    <property type="protein sequence ID" value="MEB3370076.1"/>
    <property type="molecule type" value="Genomic_DNA"/>
</dbReference>
<sequence length="113" mass="12085">MQAWNAAGDALVPSYLEGTQQGGQLTRAIDVPGFVRLHTDRAVQGSYVPAAPGWHVSIGNGHTRAPVALWQIMSHGSAVPMVAIDGEEFATLRAVYDLDEATELVEPFDIDLA</sequence>
<evidence type="ECO:0000313" key="2">
    <source>
        <dbReference type="Proteomes" id="UP001327093"/>
    </source>
</evidence>
<evidence type="ECO:0000313" key="1">
    <source>
        <dbReference type="EMBL" id="MEB3370076.1"/>
    </source>
</evidence>
<protein>
    <submittedName>
        <fullName evidence="1">Uncharacterized protein</fullName>
    </submittedName>
</protein>
<gene>
    <name evidence="1" type="ORF">R4I43_21945</name>
</gene>
<proteinExistence type="predicted"/>
<name>A0ABU6AEV2_9PSEU</name>
<organism evidence="1 2">
    <name type="scientific">Saccharopolyspora mangrovi</name>
    <dbReference type="NCBI Taxonomy" id="3082379"/>
    <lineage>
        <taxon>Bacteria</taxon>
        <taxon>Bacillati</taxon>
        <taxon>Actinomycetota</taxon>
        <taxon>Actinomycetes</taxon>
        <taxon>Pseudonocardiales</taxon>
        <taxon>Pseudonocardiaceae</taxon>
        <taxon>Saccharopolyspora</taxon>
    </lineage>
</organism>
<comment type="caution">
    <text evidence="1">The sequence shown here is derived from an EMBL/GenBank/DDBJ whole genome shotgun (WGS) entry which is preliminary data.</text>
</comment>
<dbReference type="RefSeq" id="WP_324267561.1">
    <property type="nucleotide sequence ID" value="NZ_JAWLNX010000016.1"/>
</dbReference>
<reference evidence="1 2" key="1">
    <citation type="submission" date="2023-10" db="EMBL/GenBank/DDBJ databases">
        <title>Saccharopolyspora sp. nov., isolated from mangrove soil.</title>
        <authorList>
            <person name="Lu Y."/>
            <person name="Liu W."/>
        </authorList>
    </citation>
    <scope>NUCLEOTIDE SEQUENCE [LARGE SCALE GENOMIC DNA]</scope>
    <source>
        <strain evidence="1 2">S2-29</strain>
    </source>
</reference>
<accession>A0ABU6AEV2</accession>
<keyword evidence="2" id="KW-1185">Reference proteome</keyword>
<dbReference type="Proteomes" id="UP001327093">
    <property type="component" value="Unassembled WGS sequence"/>
</dbReference>